<dbReference type="EMBL" id="CP025781">
    <property type="protein sequence ID" value="QBC44364.1"/>
    <property type="molecule type" value="Genomic_DNA"/>
</dbReference>
<evidence type="ECO:0000313" key="1">
    <source>
        <dbReference type="EMBL" id="QBC44364.1"/>
    </source>
</evidence>
<dbReference type="KEGG" id="ifl:C1H71_13055"/>
<dbReference type="Proteomes" id="UP000515917">
    <property type="component" value="Chromosome"/>
</dbReference>
<reference evidence="1 2" key="1">
    <citation type="submission" date="2018-01" db="EMBL/GenBank/DDBJ databases">
        <title>Genome sequence of Iodobacter sp. strain PCH194 isolated from Indian Trans-Himalaya.</title>
        <authorList>
            <person name="Kumar V."/>
            <person name="Thakur V."/>
            <person name="Kumar S."/>
            <person name="Singh D."/>
        </authorList>
    </citation>
    <scope>NUCLEOTIDE SEQUENCE [LARGE SCALE GENOMIC DNA]</scope>
    <source>
        <strain evidence="1 2">PCH194</strain>
    </source>
</reference>
<organism evidence="1 2">
    <name type="scientific">Iodobacter fluviatilis</name>
    <dbReference type="NCBI Taxonomy" id="537"/>
    <lineage>
        <taxon>Bacteria</taxon>
        <taxon>Pseudomonadati</taxon>
        <taxon>Pseudomonadota</taxon>
        <taxon>Betaproteobacteria</taxon>
        <taxon>Neisseriales</taxon>
        <taxon>Chitinibacteraceae</taxon>
        <taxon>Iodobacter</taxon>
    </lineage>
</organism>
<sequence length="60" mass="6488">MCAALAGNRVLMMVGGIRLPDTFGTYIYSGRDQVDFAHSAQLKLHASPLLPSIGLMPWVV</sequence>
<proteinExistence type="predicted"/>
<evidence type="ECO:0000313" key="2">
    <source>
        <dbReference type="Proteomes" id="UP000515917"/>
    </source>
</evidence>
<keyword evidence="2" id="KW-1185">Reference proteome</keyword>
<dbReference type="AlphaFoldDB" id="A0A7G3GB48"/>
<accession>A0A7G3GB48</accession>
<name>A0A7G3GB48_9NEIS</name>
<gene>
    <name evidence="1" type="ORF">C1H71_13055</name>
</gene>
<protein>
    <submittedName>
        <fullName evidence="1">Uncharacterized protein</fullName>
    </submittedName>
</protein>